<keyword evidence="1" id="KW-1133">Transmembrane helix</keyword>
<name>A0ABS6L5T6_9GAMM</name>
<feature type="transmembrane region" description="Helical" evidence="1">
    <location>
        <begin position="305"/>
        <end position="322"/>
    </location>
</feature>
<keyword evidence="1" id="KW-0472">Membrane</keyword>
<feature type="transmembrane region" description="Helical" evidence="1">
    <location>
        <begin position="280"/>
        <end position="298"/>
    </location>
</feature>
<protein>
    <submittedName>
        <fullName evidence="2">Uncharacterized protein</fullName>
    </submittedName>
</protein>
<feature type="transmembrane region" description="Helical" evidence="1">
    <location>
        <begin position="358"/>
        <end position="375"/>
    </location>
</feature>
<keyword evidence="1" id="KW-0812">Transmembrane</keyword>
<dbReference type="Proteomes" id="UP000699865">
    <property type="component" value="Unassembled WGS sequence"/>
</dbReference>
<feature type="transmembrane region" description="Helical" evidence="1">
    <location>
        <begin position="124"/>
        <end position="142"/>
    </location>
</feature>
<organism evidence="2 3">
    <name type="scientific">Rahnella perminowiae</name>
    <dbReference type="NCBI Taxonomy" id="2816244"/>
    <lineage>
        <taxon>Bacteria</taxon>
        <taxon>Pseudomonadati</taxon>
        <taxon>Pseudomonadota</taxon>
        <taxon>Gammaproteobacteria</taxon>
        <taxon>Enterobacterales</taxon>
        <taxon>Yersiniaceae</taxon>
        <taxon>Rahnella</taxon>
    </lineage>
</organism>
<evidence type="ECO:0000256" key="1">
    <source>
        <dbReference type="SAM" id="Phobius"/>
    </source>
</evidence>
<feature type="transmembrane region" description="Helical" evidence="1">
    <location>
        <begin position="95"/>
        <end position="115"/>
    </location>
</feature>
<reference evidence="2 3" key="1">
    <citation type="submission" date="2021-03" db="EMBL/GenBank/DDBJ databases">
        <title>Five novel Rahnella species.</title>
        <authorList>
            <person name="Brady C."/>
            <person name="Asselin J."/>
            <person name="Beer S."/>
            <person name="Bruberg M.B."/>
            <person name="Crampton B."/>
            <person name="Venter S."/>
            <person name="Arnold D."/>
            <person name="Denman S."/>
        </authorList>
    </citation>
    <scope>NUCLEOTIDE SEQUENCE [LARGE SCALE GENOMIC DNA]</scope>
    <source>
        <strain evidence="2 3">L72c</strain>
    </source>
</reference>
<dbReference type="EMBL" id="JAFMOU010000071">
    <property type="protein sequence ID" value="MBU9837200.1"/>
    <property type="molecule type" value="Genomic_DNA"/>
</dbReference>
<sequence length="674" mass="76346">MSLSNKFRSTIFFTVVLLFVTYLTMHYVGMENNIYYWDSNGYWRLWQQFSLGFSIDPVGTLSRLASSIKNDDYNLLPIAFTSLFYAFGGEGRLTYILSLSIVYLLPVSLLFSVLLKQFSEKQSVCWTIISLVLPATFVAFWAPTLRGYPDICGLIFVISAIIYTCKTDLSGKLNIKRAIILGAILWSPFLLRRWYAYTVISMYLSLPVLNYFIYNVEGHSFKKIFRICTFFFISGIVSILLSIALQWNLLVRVATTDYSFIYSAYQSSVASSLYNVLHDIGLYIFPFFIISVVISIFTKKTKEKYLVIFSLFNLVFSFFIFTKTQSPGLHHCLPFALWVLIASAISIKWFLFKLNSTVSKAILVSLTIIICLIINKQSLFNTNINDFSKYLPTKYTPMRVDNYGNYVRLSSDIQSMLHSTEKLTVLSSSDVLNDNMLDTLSNLKLSKYLTGMSQVDLRDGLSIPALMSRFIIVVDPVQTHLTPSGQQVITIPAKELLNNEGIGKAFKRIGNGYPLEKGATAYVYERTRPFTYDEMMDFISKYYVSYPQWKGIYDTSLFIPYSTGSISLGDVWGKLDIEDDGTLYGHPGESRPTTITWTLNGINELLISSVRNTCSTADGVDVTISDMSGRHISSHIENNGSSSLDVRKFNNMLTTLTIDKHGNPSCDSIMIVKK</sequence>
<evidence type="ECO:0000313" key="3">
    <source>
        <dbReference type="Proteomes" id="UP000699865"/>
    </source>
</evidence>
<keyword evidence="3" id="KW-1185">Reference proteome</keyword>
<dbReference type="RefSeq" id="WP_217139117.1">
    <property type="nucleotide sequence ID" value="NZ_JAFMOU010000071.1"/>
</dbReference>
<accession>A0ABS6L5T6</accession>
<comment type="caution">
    <text evidence="2">The sequence shown here is derived from an EMBL/GenBank/DDBJ whole genome shotgun (WGS) entry which is preliminary data.</text>
</comment>
<feature type="transmembrane region" description="Helical" evidence="1">
    <location>
        <begin position="7"/>
        <end position="25"/>
    </location>
</feature>
<feature type="transmembrane region" description="Helical" evidence="1">
    <location>
        <begin position="328"/>
        <end position="351"/>
    </location>
</feature>
<feature type="transmembrane region" description="Helical" evidence="1">
    <location>
        <begin position="225"/>
        <end position="247"/>
    </location>
</feature>
<evidence type="ECO:0000313" key="2">
    <source>
        <dbReference type="EMBL" id="MBU9837200.1"/>
    </source>
</evidence>
<feature type="transmembrane region" description="Helical" evidence="1">
    <location>
        <begin position="195"/>
        <end position="213"/>
    </location>
</feature>
<gene>
    <name evidence="2" type="ORF">J1786_20570</name>
</gene>
<proteinExistence type="predicted"/>